<dbReference type="GeneID" id="77813175"/>
<reference evidence="2" key="1">
    <citation type="submission" date="2022-10" db="EMBL/GenBank/DDBJ databases">
        <title>Puccinia triticina Genome sequencing and assembly.</title>
        <authorList>
            <person name="Li C."/>
        </authorList>
    </citation>
    <scope>NUCLEOTIDE SEQUENCE</scope>
    <source>
        <strain evidence="2">Pt15</strain>
    </source>
</reference>
<name>A0ABY7CRT9_9BASI</name>
<keyword evidence="3" id="KW-1185">Reference proteome</keyword>
<feature type="compositionally biased region" description="Polar residues" evidence="1">
    <location>
        <begin position="15"/>
        <end position="25"/>
    </location>
</feature>
<proteinExistence type="predicted"/>
<feature type="compositionally biased region" description="Low complexity" evidence="1">
    <location>
        <begin position="145"/>
        <end position="157"/>
    </location>
</feature>
<evidence type="ECO:0000313" key="3">
    <source>
        <dbReference type="Proteomes" id="UP001164743"/>
    </source>
</evidence>
<feature type="compositionally biased region" description="Polar residues" evidence="1">
    <location>
        <begin position="325"/>
        <end position="346"/>
    </location>
</feature>
<evidence type="ECO:0008006" key="4">
    <source>
        <dbReference type="Google" id="ProtNLM"/>
    </source>
</evidence>
<feature type="region of interest" description="Disordered" evidence="1">
    <location>
        <begin position="1"/>
        <end position="40"/>
    </location>
</feature>
<protein>
    <recommendedName>
        <fullName evidence="4">EF-hand domain-containing protein</fullName>
    </recommendedName>
</protein>
<evidence type="ECO:0000256" key="1">
    <source>
        <dbReference type="SAM" id="MobiDB-lite"/>
    </source>
</evidence>
<feature type="region of interest" description="Disordered" evidence="1">
    <location>
        <begin position="102"/>
        <end position="277"/>
    </location>
</feature>
<dbReference type="EMBL" id="CP110429">
    <property type="protein sequence ID" value="WAQ87981.1"/>
    <property type="molecule type" value="Genomic_DNA"/>
</dbReference>
<feature type="compositionally biased region" description="Polar residues" evidence="1">
    <location>
        <begin position="219"/>
        <end position="229"/>
    </location>
</feature>
<feature type="compositionally biased region" description="Polar residues" evidence="1">
    <location>
        <begin position="198"/>
        <end position="208"/>
    </location>
</feature>
<dbReference type="RefSeq" id="XP_053023536.1">
    <property type="nucleotide sequence ID" value="XM_053172280.1"/>
</dbReference>
<feature type="compositionally biased region" description="Polar residues" evidence="1">
    <location>
        <begin position="114"/>
        <end position="128"/>
    </location>
</feature>
<accession>A0ABY7CRT9</accession>
<evidence type="ECO:0000313" key="2">
    <source>
        <dbReference type="EMBL" id="WAQ87981.1"/>
    </source>
</evidence>
<gene>
    <name evidence="2" type="ORF">PtA15_9A106</name>
</gene>
<feature type="compositionally biased region" description="Polar residues" evidence="1">
    <location>
        <begin position="262"/>
        <end position="277"/>
    </location>
</feature>
<dbReference type="Proteomes" id="UP001164743">
    <property type="component" value="Chromosome 9A"/>
</dbReference>
<feature type="region of interest" description="Disordered" evidence="1">
    <location>
        <begin position="325"/>
        <end position="402"/>
    </location>
</feature>
<sequence length="466" mass="51359">MLAEHPMIYLPRINGETTPKPSRNTPDAVLQQPHSSNPPSEEVEVLTQSLALRLQELATANNDGLLDDDEYRTLRKGLFDQINAGNQQPVLIQRPSNLALSSPLGSASFREPESSSQHQIPSQCNSPGPKSIHTNDRRSQYDAPTLRSARSTRSTSSFLHMIFRRPSRQMNGTAEEQMSEGRQRSTPSRAGSVHSAMYSDSGQSSLYTHPSAGGMRMGSNGQLSASMRPSATAPGDFSSPSSRRAESAYNDASPLPRRAPSQYLSASPSPRTINDHPQQAYHPLLETFDEMERNLVAKYRTMPRSGPGGPVTKIEELDELLVLNQHQQQSQAASPTLTIGPSSSATVREPLPIPDDPLSARRQSSTRPTSFLAPLLNPRSFKPKSRSIYRDMHPSPTPPPTPASRGLLFHQQQINALRSDPNQESELQVELNFIAHSRLKVAAKYQDRLVYLRAKLKGALIRELSS</sequence>
<organism evidence="2 3">
    <name type="scientific">Puccinia triticina</name>
    <dbReference type="NCBI Taxonomy" id="208348"/>
    <lineage>
        <taxon>Eukaryota</taxon>
        <taxon>Fungi</taxon>
        <taxon>Dikarya</taxon>
        <taxon>Basidiomycota</taxon>
        <taxon>Pucciniomycotina</taxon>
        <taxon>Pucciniomycetes</taxon>
        <taxon>Pucciniales</taxon>
        <taxon>Pucciniaceae</taxon>
        <taxon>Puccinia</taxon>
    </lineage>
</organism>